<dbReference type="GO" id="GO:0005886">
    <property type="term" value="C:plasma membrane"/>
    <property type="evidence" value="ECO:0007669"/>
    <property type="project" value="UniProtKB-SubCell"/>
</dbReference>
<keyword evidence="5 6" id="KW-0472">Membrane</keyword>
<keyword evidence="8" id="KW-1185">Reference proteome</keyword>
<dbReference type="OrthoDB" id="9775268at2"/>
<feature type="transmembrane region" description="Helical" evidence="6">
    <location>
        <begin position="95"/>
        <end position="119"/>
    </location>
</feature>
<dbReference type="PANTHER" id="PTHR23513">
    <property type="entry name" value="INTEGRAL MEMBRANE EFFLUX PROTEIN-RELATED"/>
    <property type="match status" value="1"/>
</dbReference>
<dbReference type="GO" id="GO:0022857">
    <property type="term" value="F:transmembrane transporter activity"/>
    <property type="evidence" value="ECO:0007669"/>
    <property type="project" value="InterPro"/>
</dbReference>
<dbReference type="InterPro" id="IPR036259">
    <property type="entry name" value="MFS_trans_sf"/>
</dbReference>
<feature type="transmembrane region" description="Helical" evidence="6">
    <location>
        <begin position="163"/>
        <end position="182"/>
    </location>
</feature>
<dbReference type="AlphaFoldDB" id="A0A5S9IJV9"/>
<name>A0A5S9IJV9_UABAM</name>
<evidence type="ECO:0000256" key="6">
    <source>
        <dbReference type="SAM" id="Phobius"/>
    </source>
</evidence>
<evidence type="ECO:0000256" key="1">
    <source>
        <dbReference type="ARBA" id="ARBA00004651"/>
    </source>
</evidence>
<keyword evidence="2" id="KW-1003">Cell membrane</keyword>
<evidence type="ECO:0000313" key="7">
    <source>
        <dbReference type="EMBL" id="BBM82400.1"/>
    </source>
</evidence>
<evidence type="ECO:0000256" key="5">
    <source>
        <dbReference type="ARBA" id="ARBA00023136"/>
    </source>
</evidence>
<dbReference type="Pfam" id="PF07690">
    <property type="entry name" value="MFS_1"/>
    <property type="match status" value="1"/>
</dbReference>
<dbReference type="CDD" id="cd06173">
    <property type="entry name" value="MFS_MefA_like"/>
    <property type="match status" value="1"/>
</dbReference>
<feature type="transmembrane region" description="Helical" evidence="6">
    <location>
        <begin position="301"/>
        <end position="319"/>
    </location>
</feature>
<feature type="transmembrane region" description="Helical" evidence="6">
    <location>
        <begin position="43"/>
        <end position="63"/>
    </location>
</feature>
<feature type="transmembrane region" description="Helical" evidence="6">
    <location>
        <begin position="253"/>
        <end position="271"/>
    </location>
</feature>
<dbReference type="EMBL" id="AP019860">
    <property type="protein sequence ID" value="BBM82400.1"/>
    <property type="molecule type" value="Genomic_DNA"/>
</dbReference>
<organism evidence="7 8">
    <name type="scientific">Uabimicrobium amorphum</name>
    <dbReference type="NCBI Taxonomy" id="2596890"/>
    <lineage>
        <taxon>Bacteria</taxon>
        <taxon>Pseudomonadati</taxon>
        <taxon>Planctomycetota</taxon>
        <taxon>Candidatus Uabimicrobiia</taxon>
        <taxon>Candidatus Uabimicrobiales</taxon>
        <taxon>Candidatus Uabimicrobiaceae</taxon>
        <taxon>Candidatus Uabimicrobium</taxon>
    </lineage>
</organism>
<feature type="transmembrane region" description="Helical" evidence="6">
    <location>
        <begin position="363"/>
        <end position="383"/>
    </location>
</feature>
<dbReference type="RefSeq" id="WP_151966648.1">
    <property type="nucleotide sequence ID" value="NZ_AP019860.1"/>
</dbReference>
<dbReference type="InterPro" id="IPR011701">
    <property type="entry name" value="MFS"/>
</dbReference>
<evidence type="ECO:0000313" key="8">
    <source>
        <dbReference type="Proteomes" id="UP000326354"/>
    </source>
</evidence>
<accession>A0A5S9IJV9</accession>
<feature type="transmembrane region" description="Helical" evidence="6">
    <location>
        <begin position="278"/>
        <end position="295"/>
    </location>
</feature>
<evidence type="ECO:0000256" key="3">
    <source>
        <dbReference type="ARBA" id="ARBA00022692"/>
    </source>
</evidence>
<feature type="transmembrane region" description="Helical" evidence="6">
    <location>
        <begin position="340"/>
        <end position="357"/>
    </location>
</feature>
<feature type="transmembrane region" description="Helical" evidence="6">
    <location>
        <begin position="213"/>
        <end position="233"/>
    </location>
</feature>
<evidence type="ECO:0000256" key="4">
    <source>
        <dbReference type="ARBA" id="ARBA00022989"/>
    </source>
</evidence>
<evidence type="ECO:0000256" key="2">
    <source>
        <dbReference type="ARBA" id="ARBA00022475"/>
    </source>
</evidence>
<sequence>MHTRNLVLLLLGNILSHIGTGITMLAIPWLLIKKLQATTTYGYLSIAAMALSILLLPYIGVIVDRFSRKTILLGVALGGFFTTFLCAMLPPESLYTLACVYLLGNIVYNFQFPTLMALIQEIFPVEMYERVNGWMEVQSQFAMMSAGGAAGILLDIVSLRVILIIDALTYLCAFALFAFLRYQKKQPQTQKKNKQSPSLWEGVTFIRKFPQTFLFLFLTTFTFISIIAFNYLLPTHIIRVLDGSAQVFGWSEIVWASGSITAGLTISRFLLKMSISHTIYLCFFVFTVVMGTHAFNHNIYLFVGIMFFLGWANASIRVMRNTAMMRIVDNHTIGRVNATIFALVNVMKMTVVFIMTLCVDYVGTSYCFFVLFLVLLGVLYALLRNNYTDV</sequence>
<keyword evidence="3 6" id="KW-0812">Transmembrane</keyword>
<comment type="subcellular location">
    <subcellularLocation>
        <location evidence="1">Cell membrane</location>
        <topology evidence="1">Multi-pass membrane protein</topology>
    </subcellularLocation>
</comment>
<keyword evidence="4 6" id="KW-1133">Transmembrane helix</keyword>
<dbReference type="PANTHER" id="PTHR23513:SF11">
    <property type="entry name" value="STAPHYLOFERRIN A TRANSPORTER"/>
    <property type="match status" value="1"/>
</dbReference>
<dbReference type="Proteomes" id="UP000326354">
    <property type="component" value="Chromosome"/>
</dbReference>
<feature type="transmembrane region" description="Helical" evidence="6">
    <location>
        <begin position="70"/>
        <end position="89"/>
    </location>
</feature>
<feature type="transmembrane region" description="Helical" evidence="6">
    <location>
        <begin position="7"/>
        <end position="31"/>
    </location>
</feature>
<dbReference type="Gene3D" id="1.20.1250.20">
    <property type="entry name" value="MFS general substrate transporter like domains"/>
    <property type="match status" value="1"/>
</dbReference>
<proteinExistence type="predicted"/>
<dbReference type="KEGG" id="uam:UABAM_00743"/>
<gene>
    <name evidence="7" type="ORF">UABAM_00743</name>
</gene>
<dbReference type="SUPFAM" id="SSF103473">
    <property type="entry name" value="MFS general substrate transporter"/>
    <property type="match status" value="1"/>
</dbReference>
<reference evidence="7 8" key="1">
    <citation type="submission" date="2019-08" db="EMBL/GenBank/DDBJ databases">
        <title>Complete genome sequence of Candidatus Uab amorphum.</title>
        <authorList>
            <person name="Shiratori T."/>
            <person name="Suzuki S."/>
            <person name="Kakizawa Y."/>
            <person name="Ishida K."/>
        </authorList>
    </citation>
    <scope>NUCLEOTIDE SEQUENCE [LARGE SCALE GENOMIC DNA]</scope>
    <source>
        <strain evidence="7 8">SRT547</strain>
    </source>
</reference>
<protein>
    <submittedName>
        <fullName evidence="7">MFS transporter</fullName>
    </submittedName>
</protein>